<feature type="transmembrane region" description="Helical" evidence="1">
    <location>
        <begin position="28"/>
        <end position="50"/>
    </location>
</feature>
<organism evidence="2 3">
    <name type="scientific">Coccomyxa subellipsoidea</name>
    <dbReference type="NCBI Taxonomy" id="248742"/>
    <lineage>
        <taxon>Eukaryota</taxon>
        <taxon>Viridiplantae</taxon>
        <taxon>Chlorophyta</taxon>
        <taxon>core chlorophytes</taxon>
        <taxon>Trebouxiophyceae</taxon>
        <taxon>Trebouxiophyceae incertae sedis</taxon>
        <taxon>Coccomyxaceae</taxon>
        <taxon>Coccomyxa</taxon>
    </lineage>
</organism>
<dbReference type="EMBL" id="JALJOT010000010">
    <property type="protein sequence ID" value="KAK9906774.1"/>
    <property type="molecule type" value="Genomic_DNA"/>
</dbReference>
<proteinExistence type="predicted"/>
<keyword evidence="3" id="KW-1185">Reference proteome</keyword>
<comment type="caution">
    <text evidence="2">The sequence shown here is derived from an EMBL/GenBank/DDBJ whole genome shotgun (WGS) entry which is preliminary data.</text>
</comment>
<dbReference type="Proteomes" id="UP001491310">
    <property type="component" value="Unassembled WGS sequence"/>
</dbReference>
<feature type="transmembrane region" description="Helical" evidence="1">
    <location>
        <begin position="127"/>
        <end position="144"/>
    </location>
</feature>
<sequence length="152" mass="16826">MEAGLSSLGPHTPQAAREPHWKKAFRTFVIYVASLVTLLVLDIIWMKGIAPALGVDYFAVVKSVQGGEAAGRPIGLIAYLIMGYAVTFLAYTWAESLRLGFAIYGIFDFTSTYMYDGWTIKVAVLDTLWGTILFALTGLVLQLLRPRLHRVL</sequence>
<name>A0ABR2YK30_9CHLO</name>
<keyword evidence="1" id="KW-1133">Transmembrane helix</keyword>
<gene>
    <name evidence="2" type="ORF">WJX75_007728</name>
</gene>
<reference evidence="2 3" key="1">
    <citation type="journal article" date="2024" name="Nat. Commun.">
        <title>Phylogenomics reveals the evolutionary origins of lichenization in chlorophyte algae.</title>
        <authorList>
            <person name="Puginier C."/>
            <person name="Libourel C."/>
            <person name="Otte J."/>
            <person name="Skaloud P."/>
            <person name="Haon M."/>
            <person name="Grisel S."/>
            <person name="Petersen M."/>
            <person name="Berrin J.G."/>
            <person name="Delaux P.M."/>
            <person name="Dal Grande F."/>
            <person name="Keller J."/>
        </authorList>
    </citation>
    <scope>NUCLEOTIDE SEQUENCE [LARGE SCALE GENOMIC DNA]</scope>
    <source>
        <strain evidence="2 3">SAG 216-7</strain>
    </source>
</reference>
<dbReference type="InterPro" id="IPR018687">
    <property type="entry name" value="DUF2177_membr"/>
</dbReference>
<evidence type="ECO:0000313" key="2">
    <source>
        <dbReference type="EMBL" id="KAK9906774.1"/>
    </source>
</evidence>
<feature type="transmembrane region" description="Helical" evidence="1">
    <location>
        <begin position="97"/>
        <end position="115"/>
    </location>
</feature>
<protein>
    <submittedName>
        <fullName evidence="2">Uncharacterized protein</fullName>
    </submittedName>
</protein>
<accession>A0ABR2YK30</accession>
<keyword evidence="1" id="KW-0472">Membrane</keyword>
<feature type="transmembrane region" description="Helical" evidence="1">
    <location>
        <begin position="70"/>
        <end position="90"/>
    </location>
</feature>
<evidence type="ECO:0000256" key="1">
    <source>
        <dbReference type="SAM" id="Phobius"/>
    </source>
</evidence>
<evidence type="ECO:0000313" key="3">
    <source>
        <dbReference type="Proteomes" id="UP001491310"/>
    </source>
</evidence>
<keyword evidence="1" id="KW-0812">Transmembrane</keyword>
<dbReference type="Pfam" id="PF09945">
    <property type="entry name" value="DUF2177"/>
    <property type="match status" value="1"/>
</dbReference>